<evidence type="ECO:0000313" key="3">
    <source>
        <dbReference type="Proteomes" id="UP000016932"/>
    </source>
</evidence>
<evidence type="ECO:0000256" key="1">
    <source>
        <dbReference type="SAM" id="SignalP"/>
    </source>
</evidence>
<feature type="chain" id="PRO_5004109651" description="AA1-like domain-containing protein" evidence="1">
    <location>
        <begin position="21"/>
        <end position="188"/>
    </location>
</feature>
<dbReference type="Proteomes" id="UP000016932">
    <property type="component" value="Unassembled WGS sequence"/>
</dbReference>
<feature type="signal peptide" evidence="1">
    <location>
        <begin position="1"/>
        <end position="20"/>
    </location>
</feature>
<name>N1Q8L6_PSEFD</name>
<dbReference type="KEGG" id="pfj:MYCFIDRAFT_210027"/>
<dbReference type="HOGENOM" id="CLU_1441618_0_0_1"/>
<dbReference type="RefSeq" id="XP_007921948.1">
    <property type="nucleotide sequence ID" value="XM_007923757.1"/>
</dbReference>
<dbReference type="GeneID" id="19336968"/>
<dbReference type="OrthoDB" id="3641562at2759"/>
<evidence type="ECO:0000313" key="2">
    <source>
        <dbReference type="EMBL" id="EME89235.1"/>
    </source>
</evidence>
<dbReference type="EMBL" id="KB446555">
    <property type="protein sequence ID" value="EME89235.1"/>
    <property type="molecule type" value="Genomic_DNA"/>
</dbReference>
<sequence length="188" mass="20432">MYSAAALAALLSLSTLGINALPTAVDNKWTISNVYIGCGNDPAKGGAFCSYEFDVEGKETDDLPGFSGHCSQRNTPGDDSIKQCQLTGGWSSSNPNRSVNSIDASVQLFPNDAQQSKLILQLTWDLKNGANQNHRHLACYPDWQLQVLQRGHHPSARPDPIFLQVLVSGLSVTAFGLATENMRQWRNA</sequence>
<protein>
    <recommendedName>
        <fullName evidence="4">AA1-like domain-containing protein</fullName>
    </recommendedName>
</protein>
<gene>
    <name evidence="2" type="ORF">MYCFIDRAFT_210027</name>
</gene>
<reference evidence="2 3" key="1">
    <citation type="journal article" date="2012" name="PLoS Pathog.">
        <title>Diverse lifestyles and strategies of plant pathogenesis encoded in the genomes of eighteen Dothideomycetes fungi.</title>
        <authorList>
            <person name="Ohm R.A."/>
            <person name="Feau N."/>
            <person name="Henrissat B."/>
            <person name="Schoch C.L."/>
            <person name="Horwitz B.A."/>
            <person name="Barry K.W."/>
            <person name="Condon B.J."/>
            <person name="Copeland A.C."/>
            <person name="Dhillon B."/>
            <person name="Glaser F."/>
            <person name="Hesse C.N."/>
            <person name="Kosti I."/>
            <person name="LaButti K."/>
            <person name="Lindquist E.A."/>
            <person name="Lucas S."/>
            <person name="Salamov A.A."/>
            <person name="Bradshaw R.E."/>
            <person name="Ciuffetti L."/>
            <person name="Hamelin R.C."/>
            <person name="Kema G.H.J."/>
            <person name="Lawrence C."/>
            <person name="Scott J.A."/>
            <person name="Spatafora J.W."/>
            <person name="Turgeon B.G."/>
            <person name="de Wit P.J.G.M."/>
            <person name="Zhong S."/>
            <person name="Goodwin S.B."/>
            <person name="Grigoriev I.V."/>
        </authorList>
    </citation>
    <scope>NUCLEOTIDE SEQUENCE [LARGE SCALE GENOMIC DNA]</scope>
    <source>
        <strain evidence="2 3">CIRAD86</strain>
    </source>
</reference>
<accession>N1Q8L6</accession>
<keyword evidence="3" id="KW-1185">Reference proteome</keyword>
<organism evidence="2 3">
    <name type="scientific">Pseudocercospora fijiensis (strain CIRAD86)</name>
    <name type="common">Black leaf streak disease fungus</name>
    <name type="synonym">Mycosphaerella fijiensis</name>
    <dbReference type="NCBI Taxonomy" id="383855"/>
    <lineage>
        <taxon>Eukaryota</taxon>
        <taxon>Fungi</taxon>
        <taxon>Dikarya</taxon>
        <taxon>Ascomycota</taxon>
        <taxon>Pezizomycotina</taxon>
        <taxon>Dothideomycetes</taxon>
        <taxon>Dothideomycetidae</taxon>
        <taxon>Mycosphaerellales</taxon>
        <taxon>Mycosphaerellaceae</taxon>
        <taxon>Pseudocercospora</taxon>
    </lineage>
</organism>
<proteinExistence type="predicted"/>
<keyword evidence="1" id="KW-0732">Signal</keyword>
<evidence type="ECO:0008006" key="4">
    <source>
        <dbReference type="Google" id="ProtNLM"/>
    </source>
</evidence>
<dbReference type="AlphaFoldDB" id="N1Q8L6"/>
<dbReference type="VEuPathDB" id="FungiDB:MYCFIDRAFT_210027"/>